<feature type="compositionally biased region" description="Low complexity" evidence="8">
    <location>
        <begin position="270"/>
        <end position="303"/>
    </location>
</feature>
<dbReference type="Gene3D" id="3.10.250.10">
    <property type="entry name" value="SRCR-like domain"/>
    <property type="match status" value="1"/>
</dbReference>
<name>A0A643C607_BALPH</name>
<dbReference type="AlphaFoldDB" id="A0A643C607"/>
<evidence type="ECO:0000256" key="1">
    <source>
        <dbReference type="ARBA" id="ARBA00004613"/>
    </source>
</evidence>
<feature type="compositionally biased region" description="Polar residues" evidence="8">
    <location>
        <begin position="251"/>
        <end position="269"/>
    </location>
</feature>
<proteinExistence type="predicted"/>
<evidence type="ECO:0000256" key="6">
    <source>
        <dbReference type="ARBA" id="ARBA00023180"/>
    </source>
</evidence>
<keyword evidence="11" id="KW-1185">Reference proteome</keyword>
<dbReference type="GO" id="GO:0005886">
    <property type="term" value="C:plasma membrane"/>
    <property type="evidence" value="ECO:0007669"/>
    <property type="project" value="TreeGrafter"/>
</dbReference>
<feature type="region of interest" description="Disordered" evidence="8">
    <location>
        <begin position="1"/>
        <end position="66"/>
    </location>
</feature>
<keyword evidence="5" id="KW-1015">Disulfide bond</keyword>
<dbReference type="GO" id="GO:0004252">
    <property type="term" value="F:serine-type endopeptidase activity"/>
    <property type="evidence" value="ECO:0007669"/>
    <property type="project" value="TreeGrafter"/>
</dbReference>
<organism evidence="10 11">
    <name type="scientific">Balaenoptera physalus</name>
    <name type="common">Fin whale</name>
    <name type="synonym">Balaena physalus</name>
    <dbReference type="NCBI Taxonomy" id="9770"/>
    <lineage>
        <taxon>Eukaryota</taxon>
        <taxon>Metazoa</taxon>
        <taxon>Chordata</taxon>
        <taxon>Craniata</taxon>
        <taxon>Vertebrata</taxon>
        <taxon>Euteleostomi</taxon>
        <taxon>Mammalia</taxon>
        <taxon>Eutheria</taxon>
        <taxon>Laurasiatheria</taxon>
        <taxon>Artiodactyla</taxon>
        <taxon>Whippomorpha</taxon>
        <taxon>Cetacea</taxon>
        <taxon>Mysticeti</taxon>
        <taxon>Balaenopteridae</taxon>
        <taxon>Balaenoptera</taxon>
    </lineage>
</organism>
<evidence type="ECO:0000256" key="2">
    <source>
        <dbReference type="ARBA" id="ARBA00022525"/>
    </source>
</evidence>
<comment type="caution">
    <text evidence="7">Lacks conserved residue(s) required for the propagation of feature annotation.</text>
</comment>
<feature type="compositionally biased region" description="Basic residues" evidence="8">
    <location>
        <begin position="239"/>
        <end position="250"/>
    </location>
</feature>
<dbReference type="SMART" id="SM00202">
    <property type="entry name" value="SR"/>
    <property type="match status" value="1"/>
</dbReference>
<accession>A0A643C607</accession>
<dbReference type="PROSITE" id="PS00420">
    <property type="entry name" value="SRCR_1"/>
    <property type="match status" value="1"/>
</dbReference>
<comment type="subcellular location">
    <subcellularLocation>
        <location evidence="1">Secreted</location>
    </subcellularLocation>
</comment>
<dbReference type="InterPro" id="IPR001190">
    <property type="entry name" value="SRCR"/>
</dbReference>
<feature type="compositionally biased region" description="Basic and acidic residues" evidence="8">
    <location>
        <begin position="312"/>
        <end position="325"/>
    </location>
</feature>
<evidence type="ECO:0000313" key="10">
    <source>
        <dbReference type="EMBL" id="KAB0395510.1"/>
    </source>
</evidence>
<evidence type="ECO:0000256" key="8">
    <source>
        <dbReference type="SAM" id="MobiDB-lite"/>
    </source>
</evidence>
<evidence type="ECO:0000256" key="5">
    <source>
        <dbReference type="ARBA" id="ARBA00023157"/>
    </source>
</evidence>
<feature type="compositionally biased region" description="Low complexity" evidence="8">
    <location>
        <begin position="448"/>
        <end position="468"/>
    </location>
</feature>
<keyword evidence="3" id="KW-0732">Signal</keyword>
<keyword evidence="4" id="KW-0677">Repeat</keyword>
<feature type="compositionally biased region" description="Basic and acidic residues" evidence="8">
    <location>
        <begin position="1"/>
        <end position="10"/>
    </location>
</feature>
<keyword evidence="6" id="KW-0325">Glycoprotein</keyword>
<evidence type="ECO:0000256" key="3">
    <source>
        <dbReference type="ARBA" id="ARBA00022729"/>
    </source>
</evidence>
<dbReference type="EMBL" id="SGJD01002472">
    <property type="protein sequence ID" value="KAB0395510.1"/>
    <property type="molecule type" value="Genomic_DNA"/>
</dbReference>
<dbReference type="PANTHER" id="PTHR48071">
    <property type="entry name" value="SRCR DOMAIN-CONTAINING PROTEIN"/>
    <property type="match status" value="1"/>
</dbReference>
<dbReference type="PRINTS" id="PR00258">
    <property type="entry name" value="SPERACTRCPTR"/>
</dbReference>
<evidence type="ECO:0000256" key="4">
    <source>
        <dbReference type="ARBA" id="ARBA00022737"/>
    </source>
</evidence>
<feature type="compositionally biased region" description="Gly residues" evidence="8">
    <location>
        <begin position="511"/>
        <end position="520"/>
    </location>
</feature>
<dbReference type="GO" id="GO:0031638">
    <property type="term" value="P:zymogen activation"/>
    <property type="evidence" value="ECO:0007669"/>
    <property type="project" value="TreeGrafter"/>
</dbReference>
<dbReference type="OrthoDB" id="9623674at2759"/>
<sequence>QRVSDSRDWDDSPSVLDGDPWPGLSGELSPGSEEAPVMPASAVREKGQRPVSSTIPRAPAKAPFRPLGTLGTDLRPQEARPPGCVWQTAPTDDGTAQAWMNTCCWEGRVDEWKEDGAKVEEGLTRILWVSPTPGSPQLRLVAGPSRCSGRLEVWHGGRWGTVCDDSWDLRDSAVVCRELGCGTPGLDSISDPFSWSWIPGLGRDPDAWLPGELATKPSARRTPSVAEKTTTKAPGKMPKSTKKWVTKTAKRLTTQPPVISTTKYSRATGTQSPPELTSLTTTTPTTEASQRPTSELTTTPTTEAPHRLTSHTTERRTPRAPREQTSKTLATPTTQGPRGMTSEATMEPSAEIPGVGTPESSKDPAPSPTGASGYADEEDYPPWTWDPTSGEGLAKGTTAAAVPAHTVSWGTAGSPGAPSPATRRLPSTGGEDGYEPSWTWDTPSGEVPAKGTPTAGIPGPPGTTGTTRRPGHSSLAPRVRGDTGTPPYPPSPLPAHLRISQRGGRQVAPGDIGGGVEVGH</sequence>
<comment type="caution">
    <text evidence="10">The sequence shown here is derived from an EMBL/GenBank/DDBJ whole genome shotgun (WGS) entry which is preliminary data.</text>
</comment>
<feature type="non-terminal residue" evidence="10">
    <location>
        <position position="1"/>
    </location>
</feature>
<dbReference type="Pfam" id="PF00530">
    <property type="entry name" value="SRCR"/>
    <property type="match status" value="1"/>
</dbReference>
<dbReference type="PROSITE" id="PS50287">
    <property type="entry name" value="SRCR_2"/>
    <property type="match status" value="1"/>
</dbReference>
<feature type="domain" description="SRCR" evidence="9">
    <location>
        <begin position="138"/>
        <end position="182"/>
    </location>
</feature>
<gene>
    <name evidence="10" type="ORF">E2I00_017110</name>
</gene>
<evidence type="ECO:0000256" key="7">
    <source>
        <dbReference type="PROSITE-ProRule" id="PRU00196"/>
    </source>
</evidence>
<dbReference type="Proteomes" id="UP000437017">
    <property type="component" value="Unassembled WGS sequence"/>
</dbReference>
<protein>
    <recommendedName>
        <fullName evidence="9">SRCR domain-containing protein</fullName>
    </recommendedName>
</protein>
<keyword evidence="2" id="KW-0964">Secreted</keyword>
<dbReference type="GO" id="GO:0005615">
    <property type="term" value="C:extracellular space"/>
    <property type="evidence" value="ECO:0007669"/>
    <property type="project" value="TreeGrafter"/>
</dbReference>
<dbReference type="InterPro" id="IPR036772">
    <property type="entry name" value="SRCR-like_dom_sf"/>
</dbReference>
<evidence type="ECO:0000313" key="11">
    <source>
        <dbReference type="Proteomes" id="UP000437017"/>
    </source>
</evidence>
<evidence type="ECO:0000259" key="9">
    <source>
        <dbReference type="PROSITE" id="PS50287"/>
    </source>
</evidence>
<dbReference type="SUPFAM" id="SSF56487">
    <property type="entry name" value="SRCR-like"/>
    <property type="match status" value="1"/>
</dbReference>
<dbReference type="PANTHER" id="PTHR48071:SF15">
    <property type="entry name" value="SRCR DOMAIN-CONTAINING PROTEIN"/>
    <property type="match status" value="1"/>
</dbReference>
<feature type="region of interest" description="Disordered" evidence="8">
    <location>
        <begin position="209"/>
        <end position="520"/>
    </location>
</feature>
<feature type="compositionally biased region" description="Polar residues" evidence="8">
    <location>
        <begin position="326"/>
        <end position="336"/>
    </location>
</feature>
<reference evidence="10 11" key="1">
    <citation type="journal article" date="2019" name="PLoS ONE">
        <title>Genomic analyses reveal an absence of contemporary introgressive admixture between fin whales and blue whales, despite known hybrids.</title>
        <authorList>
            <person name="Westbury M.V."/>
            <person name="Petersen B."/>
            <person name="Lorenzen E.D."/>
        </authorList>
    </citation>
    <scope>NUCLEOTIDE SEQUENCE [LARGE SCALE GENOMIC DNA]</scope>
    <source>
        <strain evidence="10">FinWhale-01</strain>
    </source>
</reference>